<keyword evidence="2" id="KW-1185">Reference proteome</keyword>
<dbReference type="Proteomes" id="UP001176940">
    <property type="component" value="Unassembled WGS sequence"/>
</dbReference>
<evidence type="ECO:0000313" key="2">
    <source>
        <dbReference type="Proteomes" id="UP001176940"/>
    </source>
</evidence>
<dbReference type="EMBL" id="CAUEEQ010005102">
    <property type="protein sequence ID" value="CAJ0928375.1"/>
    <property type="molecule type" value="Genomic_DNA"/>
</dbReference>
<name>A0ABN9L259_9NEOB</name>
<sequence>MSSQQPGRGSAESLARAVSDRSVWVEYSVEHNRPVNIFETYKVTTSLNMSSPFSRRFLLLGFLCLWLTPTEQVIKIVSDPSPPVLRADVVLSIEGIVQSNIRTIAWFQSRQVDQEKFIAGVVNLGSSPFKPKGNITIANDGADTLANGALKIPNFKMTYVNYYTVLVITEKNMETATTLLIGEYIQLIILHDRYIGSIAAD</sequence>
<dbReference type="Gene3D" id="2.60.40.10">
    <property type="entry name" value="Immunoglobulins"/>
    <property type="match status" value="1"/>
</dbReference>
<dbReference type="InterPro" id="IPR013783">
    <property type="entry name" value="Ig-like_fold"/>
</dbReference>
<accession>A0ABN9L259</accession>
<evidence type="ECO:0008006" key="3">
    <source>
        <dbReference type="Google" id="ProtNLM"/>
    </source>
</evidence>
<gene>
    <name evidence="1" type="ORF">RIMI_LOCUS3401934</name>
</gene>
<organism evidence="1 2">
    <name type="scientific">Ranitomeya imitator</name>
    <name type="common">mimic poison frog</name>
    <dbReference type="NCBI Taxonomy" id="111125"/>
    <lineage>
        <taxon>Eukaryota</taxon>
        <taxon>Metazoa</taxon>
        <taxon>Chordata</taxon>
        <taxon>Craniata</taxon>
        <taxon>Vertebrata</taxon>
        <taxon>Euteleostomi</taxon>
        <taxon>Amphibia</taxon>
        <taxon>Batrachia</taxon>
        <taxon>Anura</taxon>
        <taxon>Neobatrachia</taxon>
        <taxon>Hyloidea</taxon>
        <taxon>Dendrobatidae</taxon>
        <taxon>Dendrobatinae</taxon>
        <taxon>Ranitomeya</taxon>
    </lineage>
</organism>
<evidence type="ECO:0000313" key="1">
    <source>
        <dbReference type="EMBL" id="CAJ0928375.1"/>
    </source>
</evidence>
<reference evidence="1" key="1">
    <citation type="submission" date="2023-07" db="EMBL/GenBank/DDBJ databases">
        <authorList>
            <person name="Stuckert A."/>
        </authorList>
    </citation>
    <scope>NUCLEOTIDE SEQUENCE</scope>
</reference>
<protein>
    <recommendedName>
        <fullName evidence="3">Dirigent protein</fullName>
    </recommendedName>
</protein>
<comment type="caution">
    <text evidence="1">The sequence shown here is derived from an EMBL/GenBank/DDBJ whole genome shotgun (WGS) entry which is preliminary data.</text>
</comment>
<proteinExistence type="predicted"/>